<sequence length="1042" mass="120990">MSLVPTSPILINGAIDEIPPELSSTTFVSKSLNDSISTSVLNEHASINNEYQTLQPSPSKEYMTLTPVKLKSLDSPLKNSQSTQKVDSHFSQSPLRVISPTSKVYKDKFDTISRELEKLLEDLSVIYKKIGYSPSGTKTNERLIFTTLSNQIKKFYTKAEEEMNNLTLSNEIEQQVLNAMLNKLNDPKGLSIIPDLYTRNTILLPQNRTVPDSPKKPLSLLEIQKFLNDAKQYVVKAYVPELTKFLDATIEFQKHYKMINEILNDLDDNERNTLKSLPSLELSKKLANLFRLTDDKNTKLENEKFCNLFDKIKENRKILLVSDNFHSIDDKMVLSINKITKIYKQEYNFRANNLIQKIKQIKDILNELDIDRNSEFSPPMNDIFHNYLNLNQNNEISLPITTSVLTMVAAELERVETLKDERIKQKNELLNQCHLLWNKFNLSRSHIDSVLMENKGLSLHVINNLKNELKKLEILKKKMIKQLISDSRNKINEYWVTLQISEDERKEFIENYEKMNKDSNSIQDDEKLLDYCESEIKRLEQKLAIYAPVLRLINEFQFLIKDKEFLEKSSKDSSRLLSRDSHKILLKEEKARKRITRHFPKVLCELKERLENAQDLFQKPFILNGKNLHDLIEEEEVEFRNKYPRSILSMKMGKKNIKTLPKKNLQKDVERLNSPSKNSKNVFGETTKRVKDNKYRIHKPKTPTDKSQKNISEKSIITDNNILRNINSTKGNPNSNNLAKSKFNSRNSNSKGSIESIINLSHSMVKTASYNNNAELKSIKSKLLSPTVIIPHKQKLANESLFSCNQSRRVPTILGRQPYLLRSNTVDSFSLRDYYKENNPMDSKYDNNKNNSKYTRPLYGIRPTRLFPLDSNKLNKLRKSNIPVLHESKPTMAKEKGHKTKQVSNLRHQSEKILSSSYQEHSQEQKQRSLSFPIKNQESVLLASPYRESIHSIYQVSMSPEGKFQLNIRQKDREDKGEKNFDDIISPYISANNDILDDTSILDDDETDSNFVEWKREQLMKLDNLKQKQQEQRVVSDNISTA</sequence>
<dbReference type="PANTHER" id="PTHR19321:SF41">
    <property type="entry name" value="FASCETTO-RELATED"/>
    <property type="match status" value="1"/>
</dbReference>
<dbReference type="GO" id="GO:0008017">
    <property type="term" value="F:microtubule binding"/>
    <property type="evidence" value="ECO:0007669"/>
    <property type="project" value="InterPro"/>
</dbReference>
<dbReference type="PANTHER" id="PTHR19321">
    <property type="entry name" value="PROTEIN REGULATOR OF CYTOKINESIS 1 PRC1-RELATED"/>
    <property type="match status" value="1"/>
</dbReference>
<dbReference type="Proteomes" id="UP001306508">
    <property type="component" value="Unassembled WGS sequence"/>
</dbReference>
<dbReference type="EMBL" id="JAWIZZ010000006">
    <property type="protein sequence ID" value="KAK5782180.1"/>
    <property type="molecule type" value="Genomic_DNA"/>
</dbReference>
<dbReference type="GO" id="GO:0051256">
    <property type="term" value="P:mitotic spindle midzone assembly"/>
    <property type="evidence" value="ECO:0007669"/>
    <property type="project" value="TreeGrafter"/>
</dbReference>
<feature type="compositionally biased region" description="Low complexity" evidence="2">
    <location>
        <begin position="740"/>
        <end position="751"/>
    </location>
</feature>
<keyword evidence="4" id="KW-1185">Reference proteome</keyword>
<evidence type="ECO:0000256" key="1">
    <source>
        <dbReference type="SAM" id="Coils"/>
    </source>
</evidence>
<keyword evidence="1" id="KW-0175">Coiled coil</keyword>
<feature type="region of interest" description="Disordered" evidence="2">
    <location>
        <begin position="728"/>
        <end position="751"/>
    </location>
</feature>
<organism evidence="3 4">
    <name type="scientific">Arxiozyma heterogenica</name>
    <dbReference type="NCBI Taxonomy" id="278026"/>
    <lineage>
        <taxon>Eukaryota</taxon>
        <taxon>Fungi</taxon>
        <taxon>Dikarya</taxon>
        <taxon>Ascomycota</taxon>
        <taxon>Saccharomycotina</taxon>
        <taxon>Saccharomycetes</taxon>
        <taxon>Saccharomycetales</taxon>
        <taxon>Saccharomycetaceae</taxon>
        <taxon>Arxiozyma</taxon>
    </lineage>
</organism>
<proteinExistence type="predicted"/>
<evidence type="ECO:0000256" key="2">
    <source>
        <dbReference type="SAM" id="MobiDB-lite"/>
    </source>
</evidence>
<dbReference type="Pfam" id="PF03999">
    <property type="entry name" value="MAP65_ASE1"/>
    <property type="match status" value="1"/>
</dbReference>
<name>A0AAN7WKE4_9SACH</name>
<feature type="compositionally biased region" description="Polar residues" evidence="2">
    <location>
        <begin position="728"/>
        <end position="739"/>
    </location>
</feature>
<evidence type="ECO:0000313" key="4">
    <source>
        <dbReference type="Proteomes" id="UP001306508"/>
    </source>
</evidence>
<dbReference type="InterPro" id="IPR007145">
    <property type="entry name" value="MAP65_Ase1_PRC1"/>
</dbReference>
<dbReference type="Gene3D" id="1.20.58.1520">
    <property type="match status" value="1"/>
</dbReference>
<dbReference type="GO" id="GO:1990023">
    <property type="term" value="C:mitotic spindle midzone"/>
    <property type="evidence" value="ECO:0007669"/>
    <property type="project" value="TreeGrafter"/>
</dbReference>
<dbReference type="GO" id="GO:0005737">
    <property type="term" value="C:cytoplasm"/>
    <property type="evidence" value="ECO:0007669"/>
    <property type="project" value="TreeGrafter"/>
</dbReference>
<evidence type="ECO:0000313" key="3">
    <source>
        <dbReference type="EMBL" id="KAK5782180.1"/>
    </source>
</evidence>
<gene>
    <name evidence="3" type="ORF">RI543_000108</name>
</gene>
<protein>
    <submittedName>
        <fullName evidence="3">Uncharacterized protein</fullName>
    </submittedName>
</protein>
<feature type="coiled-coil region" evidence="1">
    <location>
        <begin position="462"/>
        <end position="542"/>
    </location>
</feature>
<feature type="region of interest" description="Disordered" evidence="2">
    <location>
        <begin position="888"/>
        <end position="908"/>
    </location>
</feature>
<dbReference type="AlphaFoldDB" id="A0AAN7WKE4"/>
<comment type="caution">
    <text evidence="3">The sequence shown here is derived from an EMBL/GenBank/DDBJ whole genome shotgun (WGS) entry which is preliminary data.</text>
</comment>
<accession>A0AAN7WKE4</accession>
<reference evidence="4" key="1">
    <citation type="submission" date="2023-07" db="EMBL/GenBank/DDBJ databases">
        <title>A draft genome of Kazachstania heterogenica Y-27499.</title>
        <authorList>
            <person name="Donic C."/>
            <person name="Kralova J.S."/>
            <person name="Fidel L."/>
            <person name="Ben-Dor S."/>
            <person name="Jung S."/>
        </authorList>
    </citation>
    <scope>NUCLEOTIDE SEQUENCE [LARGE SCALE GENOMIC DNA]</scope>
    <source>
        <strain evidence="4">Y27499</strain>
    </source>
</reference>